<keyword evidence="5 7" id="KW-1133">Transmembrane helix</keyword>
<comment type="subcellular location">
    <subcellularLocation>
        <location evidence="1">Cell membrane</location>
        <topology evidence="1">Multi-pass membrane protein</topology>
    </subcellularLocation>
</comment>
<evidence type="ECO:0000256" key="4">
    <source>
        <dbReference type="ARBA" id="ARBA00022692"/>
    </source>
</evidence>
<keyword evidence="3" id="KW-1003">Cell membrane</keyword>
<proteinExistence type="predicted"/>
<dbReference type="PATRIC" id="fig|1470200.3.peg.2572"/>
<dbReference type="Proteomes" id="UP000036027">
    <property type="component" value="Unassembled WGS sequence"/>
</dbReference>
<keyword evidence="9" id="KW-1185">Reference proteome</keyword>
<evidence type="ECO:0000256" key="3">
    <source>
        <dbReference type="ARBA" id="ARBA00022475"/>
    </source>
</evidence>
<organism evidence="8 9">
    <name type="scientific">Neisseria arctica</name>
    <dbReference type="NCBI Taxonomy" id="1470200"/>
    <lineage>
        <taxon>Bacteria</taxon>
        <taxon>Pseudomonadati</taxon>
        <taxon>Pseudomonadota</taxon>
        <taxon>Betaproteobacteria</taxon>
        <taxon>Neisseriales</taxon>
        <taxon>Neisseriaceae</taxon>
        <taxon>Neisseria</taxon>
    </lineage>
</organism>
<keyword evidence="6 7" id="KW-0472">Membrane</keyword>
<evidence type="ECO:0000256" key="7">
    <source>
        <dbReference type="SAM" id="Phobius"/>
    </source>
</evidence>
<dbReference type="AlphaFoldDB" id="A0A0J1C387"/>
<feature type="transmembrane region" description="Helical" evidence="7">
    <location>
        <begin position="69"/>
        <end position="95"/>
    </location>
</feature>
<evidence type="ECO:0000313" key="8">
    <source>
        <dbReference type="EMBL" id="KLT72768.1"/>
    </source>
</evidence>
<gene>
    <name evidence="8" type="ORF">PL75_06745</name>
</gene>
<feature type="transmembrane region" description="Helical" evidence="7">
    <location>
        <begin position="107"/>
        <end position="127"/>
    </location>
</feature>
<sequence>MNFLASWFPHTILVGANILLLLILIKTAKPALSAVHKRLPAFAAAAVALSILWGLHVELGEGHLAGMTYHLLGISLVVLMLGAPAALWLGTLLLIPYTWLLHGVENLSVIGINTLALLLPSILLNLSVRRFSRRLPPHIFIYIFVNGFFTAAASMILTGIVLLLCLQFTGAYEPAVLWGNAFPVFFLLTWGEGFLSGIFTAIFVALAPQLLITYDDARYLQPKREIWKP</sequence>
<evidence type="ECO:0000256" key="5">
    <source>
        <dbReference type="ARBA" id="ARBA00022989"/>
    </source>
</evidence>
<dbReference type="InterPro" id="IPR002751">
    <property type="entry name" value="CbiM/NikMN"/>
</dbReference>
<dbReference type="RefSeq" id="WP_047761154.1">
    <property type="nucleotide sequence ID" value="NZ_CP091510.1"/>
</dbReference>
<dbReference type="STRING" id="1470200.PL75_06745"/>
<evidence type="ECO:0000256" key="6">
    <source>
        <dbReference type="ARBA" id="ARBA00023136"/>
    </source>
</evidence>
<feature type="transmembrane region" description="Helical" evidence="7">
    <location>
        <begin position="39"/>
        <end position="57"/>
    </location>
</feature>
<name>A0A0J1C387_9NEIS</name>
<evidence type="ECO:0000313" key="9">
    <source>
        <dbReference type="Proteomes" id="UP000036027"/>
    </source>
</evidence>
<dbReference type="GO" id="GO:0005886">
    <property type="term" value="C:plasma membrane"/>
    <property type="evidence" value="ECO:0007669"/>
    <property type="project" value="UniProtKB-SubCell"/>
</dbReference>
<keyword evidence="2" id="KW-0813">Transport</keyword>
<evidence type="ECO:0000256" key="2">
    <source>
        <dbReference type="ARBA" id="ARBA00022448"/>
    </source>
</evidence>
<feature type="transmembrane region" description="Helical" evidence="7">
    <location>
        <begin position="139"/>
        <end position="164"/>
    </location>
</feature>
<keyword evidence="4 7" id="KW-0812">Transmembrane</keyword>
<dbReference type="GO" id="GO:0000041">
    <property type="term" value="P:transition metal ion transport"/>
    <property type="evidence" value="ECO:0007669"/>
    <property type="project" value="InterPro"/>
</dbReference>
<protein>
    <submittedName>
        <fullName evidence="8">Uncharacterized protein</fullName>
    </submittedName>
</protein>
<evidence type="ECO:0000256" key="1">
    <source>
        <dbReference type="ARBA" id="ARBA00004651"/>
    </source>
</evidence>
<feature type="transmembrane region" description="Helical" evidence="7">
    <location>
        <begin position="194"/>
        <end position="214"/>
    </location>
</feature>
<reference evidence="8 9" key="1">
    <citation type="submission" date="2014-11" db="EMBL/GenBank/DDBJ databases">
        <title>Genome of a novel goose pathogen.</title>
        <authorList>
            <person name="Hansen C.M."/>
            <person name="Hueffer K."/>
            <person name="Choi S.C."/>
        </authorList>
    </citation>
    <scope>NUCLEOTIDE SEQUENCE [LARGE SCALE GENOMIC DNA]</scope>
    <source>
        <strain evidence="8 9">KH1503</strain>
    </source>
</reference>
<dbReference type="Gene3D" id="1.10.1760.20">
    <property type="match status" value="1"/>
</dbReference>
<dbReference type="EMBL" id="JTDO01000009">
    <property type="protein sequence ID" value="KLT72768.1"/>
    <property type="molecule type" value="Genomic_DNA"/>
</dbReference>
<feature type="transmembrane region" description="Helical" evidence="7">
    <location>
        <begin position="6"/>
        <end position="27"/>
    </location>
</feature>
<accession>A0A0J1C387</accession>
<dbReference type="Pfam" id="PF01891">
    <property type="entry name" value="CbiM"/>
    <property type="match status" value="1"/>
</dbReference>
<comment type="caution">
    <text evidence="8">The sequence shown here is derived from an EMBL/GenBank/DDBJ whole genome shotgun (WGS) entry which is preliminary data.</text>
</comment>